<dbReference type="RefSeq" id="WP_186856311.1">
    <property type="nucleotide sequence ID" value="NZ_JACOON010000001.1"/>
</dbReference>
<sequence length="201" mass="23264">MKTLDIHSSRAALDIHTTRAQLNIQNHVRRSFRVKTTRPQMHVERQRPQIKVDWKQVWANRGVRSPEHFLQYTRQLARQIVNEAVQNMTASGNYMAQLENYFHTMQSPIGDWAYEQMLNSVPEVGMSAGVPSPSVQWTEGSIKIEWEPGDVEIVWEDEFMPDITVTPHSVEIRLRNYADVKISVNENNLPKTSGKKVDKKI</sequence>
<gene>
    <name evidence="1" type="ORF">H8S18_00190</name>
</gene>
<protein>
    <submittedName>
        <fullName evidence="1">Uncharacterized protein</fullName>
    </submittedName>
</protein>
<dbReference type="Pfam" id="PF20074">
    <property type="entry name" value="DUF6470"/>
    <property type="match status" value="1"/>
</dbReference>
<dbReference type="EMBL" id="JACOON010000001">
    <property type="protein sequence ID" value="MBC5646765.1"/>
    <property type="molecule type" value="Genomic_DNA"/>
</dbReference>
<name>A0ABR7EAH0_9FIRM</name>
<organism evidence="1 2">
    <name type="scientific">Christensenella tenuis</name>
    <dbReference type="NCBI Taxonomy" id="2763033"/>
    <lineage>
        <taxon>Bacteria</taxon>
        <taxon>Bacillati</taxon>
        <taxon>Bacillota</taxon>
        <taxon>Clostridia</taxon>
        <taxon>Christensenellales</taxon>
        <taxon>Christensenellaceae</taxon>
        <taxon>Christensenella</taxon>
    </lineage>
</organism>
<accession>A0ABR7EAH0</accession>
<proteinExistence type="predicted"/>
<evidence type="ECO:0000313" key="1">
    <source>
        <dbReference type="EMBL" id="MBC5646765.1"/>
    </source>
</evidence>
<reference evidence="1 2" key="1">
    <citation type="submission" date="2020-08" db="EMBL/GenBank/DDBJ databases">
        <title>Genome public.</title>
        <authorList>
            <person name="Liu C."/>
            <person name="Sun Q."/>
        </authorList>
    </citation>
    <scope>NUCLEOTIDE SEQUENCE [LARGE SCALE GENOMIC DNA]</scope>
    <source>
        <strain evidence="1 2">NSJ-35</strain>
    </source>
</reference>
<dbReference type="Proteomes" id="UP000606889">
    <property type="component" value="Unassembled WGS sequence"/>
</dbReference>
<comment type="caution">
    <text evidence="1">The sequence shown here is derived from an EMBL/GenBank/DDBJ whole genome shotgun (WGS) entry which is preliminary data.</text>
</comment>
<dbReference type="InterPro" id="IPR045527">
    <property type="entry name" value="DUF6470"/>
</dbReference>
<evidence type="ECO:0000313" key="2">
    <source>
        <dbReference type="Proteomes" id="UP000606889"/>
    </source>
</evidence>
<keyword evidence="2" id="KW-1185">Reference proteome</keyword>